<dbReference type="Pfam" id="PF04851">
    <property type="entry name" value="ResIII"/>
    <property type="match status" value="1"/>
</dbReference>
<proteinExistence type="inferred from homology"/>
<dbReference type="GO" id="GO:0016887">
    <property type="term" value="F:ATP hydrolysis activity"/>
    <property type="evidence" value="ECO:0007669"/>
    <property type="project" value="InterPro"/>
</dbReference>
<dbReference type="GO" id="GO:0005737">
    <property type="term" value="C:cytoplasm"/>
    <property type="evidence" value="ECO:0007669"/>
    <property type="project" value="UniProtKB-ARBA"/>
</dbReference>
<evidence type="ECO:0000313" key="5">
    <source>
        <dbReference type="Proteomes" id="UP001378592"/>
    </source>
</evidence>
<sequence>MDSFNSLSLDDSPRHKLHRSMSLSALSPRKEIQTAQKEFSGPLGNAIFRQYSYNELGVIPGTSSLRYSQKFVSEFHIDLAGTKNSTDLLPGKNWLDKHFDLNQLINPTEQPKRQNEEPEHFKKVELHRKRTHEPSDSNEDFQSRKLFKYTPVINNELKNSKPEFKQNASVDDENAGHPRTVTQLLFIIVPLLLAMFATFGTQYASYQKVCEGTLDVKSIENLLSSRIYGQEKAVQKIIQNFKNFNSSDQNGLHVIVLNGPTGVGKTYTATLLEEIFPWKHNIHQFIMPLDFEKLSERSLQSYPFCGDHFVIMDDLRIEDIKDVAYIVSYLQRLASSNKVIALLIFKFHKQLSGKVSENEVLEMSSAVQKQLVERGIDDCVMIDFKMLEKKEVELCIKEALSRHWIPVTEQAIKTILDQVDYHSEGCKRISSKIAVVNELWVRSP</sequence>
<reference evidence="4 5" key="1">
    <citation type="submission" date="2024-03" db="EMBL/GenBank/DDBJ databases">
        <title>The genome assembly and annotation of the cricket Gryllus longicercus Weissman &amp; Gray.</title>
        <authorList>
            <person name="Szrajer S."/>
            <person name="Gray D."/>
            <person name="Ylla G."/>
        </authorList>
    </citation>
    <scope>NUCLEOTIDE SEQUENCE [LARGE SCALE GENOMIC DNA]</scope>
    <source>
        <strain evidence="4">DAG 2021-001</strain>
        <tissue evidence="4">Whole body minus gut</tissue>
    </source>
</reference>
<dbReference type="Gene3D" id="3.40.50.300">
    <property type="entry name" value="P-loop containing nucleotide triphosphate hydrolases"/>
    <property type="match status" value="1"/>
</dbReference>
<accession>A0AAN9ZA68</accession>
<evidence type="ECO:0000313" key="4">
    <source>
        <dbReference type="EMBL" id="KAK7868274.1"/>
    </source>
</evidence>
<evidence type="ECO:0000256" key="2">
    <source>
        <dbReference type="SAM" id="MobiDB-lite"/>
    </source>
</evidence>
<dbReference type="InterPro" id="IPR027417">
    <property type="entry name" value="P-loop_NTPase"/>
</dbReference>
<dbReference type="EMBL" id="JAZDUA010000097">
    <property type="protein sequence ID" value="KAK7868274.1"/>
    <property type="molecule type" value="Genomic_DNA"/>
</dbReference>
<dbReference type="SUPFAM" id="SSF52540">
    <property type="entry name" value="P-loop containing nucleoside triphosphate hydrolases"/>
    <property type="match status" value="1"/>
</dbReference>
<dbReference type="Proteomes" id="UP001378592">
    <property type="component" value="Unassembled WGS sequence"/>
</dbReference>
<organism evidence="4 5">
    <name type="scientific">Gryllus longicercus</name>
    <dbReference type="NCBI Taxonomy" id="2509291"/>
    <lineage>
        <taxon>Eukaryota</taxon>
        <taxon>Metazoa</taxon>
        <taxon>Ecdysozoa</taxon>
        <taxon>Arthropoda</taxon>
        <taxon>Hexapoda</taxon>
        <taxon>Insecta</taxon>
        <taxon>Pterygota</taxon>
        <taxon>Neoptera</taxon>
        <taxon>Polyneoptera</taxon>
        <taxon>Orthoptera</taxon>
        <taxon>Ensifera</taxon>
        <taxon>Gryllidea</taxon>
        <taxon>Grylloidea</taxon>
        <taxon>Gryllidae</taxon>
        <taxon>Gryllinae</taxon>
        <taxon>Gryllus</taxon>
    </lineage>
</organism>
<feature type="domain" description="Helicase/UvrB N-terminal" evidence="3">
    <location>
        <begin position="229"/>
        <end position="337"/>
    </location>
</feature>
<dbReference type="GO" id="GO:0003677">
    <property type="term" value="F:DNA binding"/>
    <property type="evidence" value="ECO:0007669"/>
    <property type="project" value="InterPro"/>
</dbReference>
<comment type="caution">
    <text evidence="4">The sequence shown here is derived from an EMBL/GenBank/DDBJ whole genome shotgun (WGS) entry which is preliminary data.</text>
</comment>
<dbReference type="InterPro" id="IPR010448">
    <property type="entry name" value="Torsin"/>
</dbReference>
<evidence type="ECO:0000259" key="3">
    <source>
        <dbReference type="Pfam" id="PF04851"/>
    </source>
</evidence>
<evidence type="ECO:0000256" key="1">
    <source>
        <dbReference type="ARBA" id="ARBA00006235"/>
    </source>
</evidence>
<name>A0AAN9ZA68_9ORTH</name>
<dbReference type="PANTHER" id="PTHR10760:SF2">
    <property type="entry name" value="LD13476P-RELATED"/>
    <property type="match status" value="1"/>
</dbReference>
<dbReference type="GO" id="GO:0005524">
    <property type="term" value="F:ATP binding"/>
    <property type="evidence" value="ECO:0007669"/>
    <property type="project" value="InterPro"/>
</dbReference>
<protein>
    <recommendedName>
        <fullName evidence="3">Helicase/UvrB N-terminal domain-containing protein</fullName>
    </recommendedName>
</protein>
<dbReference type="AlphaFoldDB" id="A0AAN9ZA68"/>
<gene>
    <name evidence="4" type="ORF">R5R35_013871</name>
</gene>
<dbReference type="InterPro" id="IPR006935">
    <property type="entry name" value="Helicase/UvrB_N"/>
</dbReference>
<dbReference type="PANTHER" id="PTHR10760">
    <property type="entry name" value="TORSIN"/>
    <property type="match status" value="1"/>
</dbReference>
<dbReference type="GO" id="GO:0012505">
    <property type="term" value="C:endomembrane system"/>
    <property type="evidence" value="ECO:0007669"/>
    <property type="project" value="UniProtKB-ARBA"/>
</dbReference>
<comment type="similarity">
    <text evidence="1">Belongs to the ClpA/ClpB family. Torsin subfamily.</text>
</comment>
<keyword evidence="5" id="KW-1185">Reference proteome</keyword>
<feature type="region of interest" description="Disordered" evidence="2">
    <location>
        <begin position="1"/>
        <end position="21"/>
    </location>
</feature>